<accession>A0AAV7GM51</accession>
<keyword evidence="2" id="KW-1185">Reference proteome</keyword>
<organism evidence="1 2">
    <name type="scientific">Dendrobium chrysotoxum</name>
    <name type="common">Orchid</name>
    <dbReference type="NCBI Taxonomy" id="161865"/>
    <lineage>
        <taxon>Eukaryota</taxon>
        <taxon>Viridiplantae</taxon>
        <taxon>Streptophyta</taxon>
        <taxon>Embryophyta</taxon>
        <taxon>Tracheophyta</taxon>
        <taxon>Spermatophyta</taxon>
        <taxon>Magnoliopsida</taxon>
        <taxon>Liliopsida</taxon>
        <taxon>Asparagales</taxon>
        <taxon>Orchidaceae</taxon>
        <taxon>Epidendroideae</taxon>
        <taxon>Malaxideae</taxon>
        <taxon>Dendrobiinae</taxon>
        <taxon>Dendrobium</taxon>
    </lineage>
</organism>
<gene>
    <name evidence="1" type="ORF">IEQ34_014480</name>
</gene>
<dbReference type="Proteomes" id="UP000775213">
    <property type="component" value="Unassembled WGS sequence"/>
</dbReference>
<proteinExistence type="predicted"/>
<protein>
    <submittedName>
        <fullName evidence="1">Uncharacterized protein</fullName>
    </submittedName>
</protein>
<reference evidence="1 2" key="1">
    <citation type="journal article" date="2021" name="Hortic Res">
        <title>Chromosome-scale assembly of the Dendrobium chrysotoxum genome enhances the understanding of orchid evolution.</title>
        <authorList>
            <person name="Zhang Y."/>
            <person name="Zhang G.Q."/>
            <person name="Zhang D."/>
            <person name="Liu X.D."/>
            <person name="Xu X.Y."/>
            <person name="Sun W.H."/>
            <person name="Yu X."/>
            <person name="Zhu X."/>
            <person name="Wang Z.W."/>
            <person name="Zhao X."/>
            <person name="Zhong W.Y."/>
            <person name="Chen H."/>
            <person name="Yin W.L."/>
            <person name="Huang T."/>
            <person name="Niu S.C."/>
            <person name="Liu Z.J."/>
        </authorList>
    </citation>
    <scope>NUCLEOTIDE SEQUENCE [LARGE SCALE GENOMIC DNA]</scope>
    <source>
        <strain evidence="1">Lindl</strain>
    </source>
</reference>
<dbReference type="EMBL" id="JAGFBR010000013">
    <property type="protein sequence ID" value="KAH0456573.1"/>
    <property type="molecule type" value="Genomic_DNA"/>
</dbReference>
<evidence type="ECO:0000313" key="1">
    <source>
        <dbReference type="EMBL" id="KAH0456573.1"/>
    </source>
</evidence>
<sequence length="70" mass="7534">MKAKGNNNRRGCFSSQTDHAKAVSPAVNESSFTACWFSFANFSGGIETFHLFNFPHAAGSGFSSNIKQGE</sequence>
<comment type="caution">
    <text evidence="1">The sequence shown here is derived from an EMBL/GenBank/DDBJ whole genome shotgun (WGS) entry which is preliminary data.</text>
</comment>
<dbReference type="AlphaFoldDB" id="A0AAV7GM51"/>
<name>A0AAV7GM51_DENCH</name>
<evidence type="ECO:0000313" key="2">
    <source>
        <dbReference type="Proteomes" id="UP000775213"/>
    </source>
</evidence>